<evidence type="ECO:0000313" key="4">
    <source>
        <dbReference type="Proteomes" id="UP000335415"/>
    </source>
</evidence>
<dbReference type="GO" id="GO:0005737">
    <property type="term" value="C:cytoplasm"/>
    <property type="evidence" value="ECO:0007669"/>
    <property type="project" value="UniProtKB-SubCell"/>
</dbReference>
<proteinExistence type="inferred from homology"/>
<name>A0A5J5FUQ0_9GAMM</name>
<comment type="similarity">
    <text evidence="1">Belongs to the UbiJ family.</text>
</comment>
<dbReference type="EMBL" id="VYKJ01000011">
    <property type="protein sequence ID" value="KAA8997272.1"/>
    <property type="molecule type" value="Genomic_DNA"/>
</dbReference>
<dbReference type="GO" id="GO:0006744">
    <property type="term" value="P:ubiquinone biosynthetic process"/>
    <property type="evidence" value="ECO:0007669"/>
    <property type="project" value="UniProtKB-UniRule"/>
</dbReference>
<accession>A0A5J5FUQ0</accession>
<keyword evidence="4" id="KW-1185">Reference proteome</keyword>
<keyword evidence="1" id="KW-0963">Cytoplasm</keyword>
<dbReference type="RefSeq" id="WP_150436501.1">
    <property type="nucleotide sequence ID" value="NZ_VYKJ01000011.1"/>
</dbReference>
<feature type="domain" description="SCP2" evidence="2">
    <location>
        <begin position="16"/>
        <end position="113"/>
    </location>
</feature>
<dbReference type="InterPro" id="IPR038989">
    <property type="entry name" value="UbiJ"/>
</dbReference>
<comment type="function">
    <text evidence="1">Required for ubiquinone (coenzyme Q) biosynthesis. Binds hydrophobic ubiquinone biosynthetic intermediates via its SCP2 domain and is essential for the stability of the Ubi complex. May constitute a docking platform where Ubi enzymes assemble and access their SCP2-bound polyprenyl substrates.</text>
</comment>
<dbReference type="UniPathway" id="UPA00232"/>
<sequence length="202" mass="22428">MLISTVLTAALETALNPLLFRDRSMKAARQRLQGKILAISLAELDTPLVFLFSESRLDVLSAWDGAVDCQLNTRVGALMKLRDRQQLSSLMRSGELLVEGDLQVAQQFVALLDLAEFDPAEWLSPWLGDIAAQGLTQALRKGVGHLTRSVDRQRRHLAEALTEEWRLAPGALETAWFNDEVGALQQALDRLTARLEKLEAAQ</sequence>
<dbReference type="SUPFAM" id="SSF55718">
    <property type="entry name" value="SCP-like"/>
    <property type="match status" value="1"/>
</dbReference>
<evidence type="ECO:0000259" key="2">
    <source>
        <dbReference type="Pfam" id="PF02036"/>
    </source>
</evidence>
<comment type="pathway">
    <text evidence="1">Cofactor biosynthesis; ubiquinone biosynthesis.</text>
</comment>
<gene>
    <name evidence="1" type="primary">ubiJ</name>
    <name evidence="3" type="ORF">FJU30_18710</name>
</gene>
<dbReference type="PANTHER" id="PTHR38693:SF1">
    <property type="entry name" value="UBIQUINONE BIOSYNTHESIS ACCESSORY FACTOR UBIJ"/>
    <property type="match status" value="1"/>
</dbReference>
<evidence type="ECO:0000313" key="3">
    <source>
        <dbReference type="EMBL" id="KAA8997272.1"/>
    </source>
</evidence>
<dbReference type="Proteomes" id="UP000335415">
    <property type="component" value="Unassembled WGS sequence"/>
</dbReference>
<evidence type="ECO:0000256" key="1">
    <source>
        <dbReference type="HAMAP-Rule" id="MF_02215"/>
    </source>
</evidence>
<dbReference type="InterPro" id="IPR036527">
    <property type="entry name" value="SCP2_sterol-bd_dom_sf"/>
</dbReference>
<dbReference type="AlphaFoldDB" id="A0A5J5FUQ0"/>
<comment type="subcellular location">
    <subcellularLocation>
        <location evidence="1">Cytoplasm</location>
    </subcellularLocation>
</comment>
<protein>
    <recommendedName>
        <fullName evidence="1">Ubiquinone biosynthesis accessory factor UbiJ</fullName>
    </recommendedName>
</protein>
<dbReference type="HAMAP" id="MF_02215">
    <property type="entry name" value="UbiJ"/>
    <property type="match status" value="1"/>
</dbReference>
<dbReference type="InterPro" id="IPR003033">
    <property type="entry name" value="SCP2_sterol-bd_dom"/>
</dbReference>
<dbReference type="OrthoDB" id="5801225at2"/>
<dbReference type="Pfam" id="PF02036">
    <property type="entry name" value="SCP2"/>
    <property type="match status" value="1"/>
</dbReference>
<organism evidence="3 4">
    <name type="scientific">Affinibrenneria salicis</name>
    <dbReference type="NCBI Taxonomy" id="2590031"/>
    <lineage>
        <taxon>Bacteria</taxon>
        <taxon>Pseudomonadati</taxon>
        <taxon>Pseudomonadota</taxon>
        <taxon>Gammaproteobacteria</taxon>
        <taxon>Enterobacterales</taxon>
        <taxon>Pectobacteriaceae</taxon>
        <taxon>Affinibrenneria</taxon>
    </lineage>
</organism>
<comment type="caution">
    <text evidence="3">The sequence shown here is derived from an EMBL/GenBank/DDBJ whole genome shotgun (WGS) entry which is preliminary data.</text>
</comment>
<dbReference type="PANTHER" id="PTHR38693">
    <property type="entry name" value="UBIQUINONE BIOSYNTHESIS PROTEIN UBIJ"/>
    <property type="match status" value="1"/>
</dbReference>
<reference evidence="3 4" key="1">
    <citation type="submission" date="2019-09" db="EMBL/GenBank/DDBJ databases">
        <authorList>
            <person name="Li Y."/>
        </authorList>
    </citation>
    <scope>NUCLEOTIDE SEQUENCE [LARGE SCALE GENOMIC DNA]</scope>
    <source>
        <strain evidence="3 4">L3-3HA</strain>
    </source>
</reference>
<keyword evidence="1" id="KW-0831">Ubiquinone biosynthesis</keyword>